<evidence type="ECO:0000256" key="4">
    <source>
        <dbReference type="SAM" id="Phobius"/>
    </source>
</evidence>
<organism evidence="5 6">
    <name type="scientific">Parastrongyloides trichosuri</name>
    <name type="common">Possum-specific nematode worm</name>
    <dbReference type="NCBI Taxonomy" id="131310"/>
    <lineage>
        <taxon>Eukaryota</taxon>
        <taxon>Metazoa</taxon>
        <taxon>Ecdysozoa</taxon>
        <taxon>Nematoda</taxon>
        <taxon>Chromadorea</taxon>
        <taxon>Rhabditida</taxon>
        <taxon>Tylenchina</taxon>
        <taxon>Panagrolaimomorpha</taxon>
        <taxon>Strongyloidoidea</taxon>
        <taxon>Strongyloididae</taxon>
        <taxon>Parastrongyloides</taxon>
    </lineage>
</organism>
<proteinExistence type="inferred from homology"/>
<comment type="catalytic activity">
    <reaction evidence="3">
        <text>Random hydrolysis of (1-&gt;4)-linkages between N-acetyl-beta-D-glucosamine and D-glucuronate residues in hyaluronate.</text>
        <dbReference type="EC" id="3.2.1.35"/>
    </reaction>
</comment>
<dbReference type="Proteomes" id="UP000038045">
    <property type="component" value="Unplaced"/>
</dbReference>
<accession>A0A0N4ZL38</accession>
<dbReference type="InterPro" id="IPR018155">
    <property type="entry name" value="Hyaluronidase"/>
</dbReference>
<dbReference type="Pfam" id="PF01630">
    <property type="entry name" value="Glyco_hydro_56"/>
    <property type="match status" value="1"/>
</dbReference>
<dbReference type="GO" id="GO:0004415">
    <property type="term" value="F:hyalurononglucosaminidase activity"/>
    <property type="evidence" value="ECO:0007669"/>
    <property type="project" value="UniProtKB-UniRule"/>
</dbReference>
<keyword evidence="3" id="KW-0326">Glycosidase</keyword>
<dbReference type="Gene3D" id="3.20.20.70">
    <property type="entry name" value="Aldolase class I"/>
    <property type="match status" value="1"/>
</dbReference>
<evidence type="ECO:0000256" key="2">
    <source>
        <dbReference type="ARBA" id="ARBA00023157"/>
    </source>
</evidence>
<dbReference type="GO" id="GO:0005975">
    <property type="term" value="P:carbohydrate metabolic process"/>
    <property type="evidence" value="ECO:0007669"/>
    <property type="project" value="InterPro"/>
</dbReference>
<dbReference type="EC" id="3.2.1.35" evidence="3"/>
<evidence type="ECO:0000256" key="3">
    <source>
        <dbReference type="RuleBase" id="RU610713"/>
    </source>
</evidence>
<keyword evidence="2" id="KW-1015">Disulfide bond</keyword>
<dbReference type="PANTHER" id="PTHR11769:SF35">
    <property type="entry name" value="HYALURONIDASE"/>
    <property type="match status" value="1"/>
</dbReference>
<dbReference type="InterPro" id="IPR013785">
    <property type="entry name" value="Aldolase_TIM"/>
</dbReference>
<name>A0A0N4ZL38_PARTI</name>
<dbReference type="WBParaSite" id="PTRK_0000884900.1">
    <property type="protein sequence ID" value="PTRK_0000884900.1"/>
    <property type="gene ID" value="PTRK_0000884900"/>
</dbReference>
<sequence>MVIVKIKFIYFYIFLILFVITKLISNHKTLFYWNVYSSMCLKQNKSISFEKFEIIGNKNGNFSGDKIVIMYEKDIGLYPFLNKTNDTHYDFVNGGLPQ</sequence>
<evidence type="ECO:0000313" key="6">
    <source>
        <dbReference type="WBParaSite" id="PTRK_0000884900.1"/>
    </source>
</evidence>
<keyword evidence="4" id="KW-1133">Transmembrane helix</keyword>
<dbReference type="GO" id="GO:0030214">
    <property type="term" value="P:hyaluronan catabolic process"/>
    <property type="evidence" value="ECO:0007669"/>
    <property type="project" value="TreeGrafter"/>
</dbReference>
<keyword evidence="4" id="KW-0472">Membrane</keyword>
<keyword evidence="4" id="KW-0812">Transmembrane</keyword>
<dbReference type="PANTHER" id="PTHR11769">
    <property type="entry name" value="HYALURONIDASE"/>
    <property type="match status" value="1"/>
</dbReference>
<keyword evidence="3" id="KW-0378">Hydrolase</keyword>
<evidence type="ECO:0000313" key="5">
    <source>
        <dbReference type="Proteomes" id="UP000038045"/>
    </source>
</evidence>
<keyword evidence="5" id="KW-1185">Reference proteome</keyword>
<comment type="similarity">
    <text evidence="1 3">Belongs to the glycosyl hydrolase 56 family.</text>
</comment>
<reference evidence="6" key="1">
    <citation type="submission" date="2017-02" db="UniProtKB">
        <authorList>
            <consortium name="WormBaseParasite"/>
        </authorList>
    </citation>
    <scope>IDENTIFICATION</scope>
</reference>
<dbReference type="InterPro" id="IPR017853">
    <property type="entry name" value="GH"/>
</dbReference>
<evidence type="ECO:0000256" key="1">
    <source>
        <dbReference type="ARBA" id="ARBA00008871"/>
    </source>
</evidence>
<protein>
    <recommendedName>
        <fullName evidence="3">Hyaluronidase</fullName>
        <ecNumber evidence="3">3.2.1.35</ecNumber>
    </recommendedName>
</protein>
<feature type="transmembrane region" description="Helical" evidence="4">
    <location>
        <begin position="6"/>
        <end position="24"/>
    </location>
</feature>
<dbReference type="AlphaFoldDB" id="A0A0N4ZL38"/>
<dbReference type="SUPFAM" id="SSF51445">
    <property type="entry name" value="(Trans)glycosidases"/>
    <property type="match status" value="1"/>
</dbReference>